<gene>
    <name evidence="2" type="ORF">A2W13_02350</name>
</gene>
<dbReference type="PANTHER" id="PTHR43745">
    <property type="entry name" value="NITROREDUCTASE MJ1384-RELATED"/>
    <property type="match status" value="1"/>
</dbReference>
<dbReference type="InterPro" id="IPR029479">
    <property type="entry name" value="Nitroreductase"/>
</dbReference>
<evidence type="ECO:0000313" key="3">
    <source>
        <dbReference type="Proteomes" id="UP000178533"/>
    </source>
</evidence>
<dbReference type="Proteomes" id="UP000178533">
    <property type="component" value="Unassembled WGS sequence"/>
</dbReference>
<dbReference type="GO" id="GO:0016491">
    <property type="term" value="F:oxidoreductase activity"/>
    <property type="evidence" value="ECO:0007669"/>
    <property type="project" value="InterPro"/>
</dbReference>
<dbReference type="PANTHER" id="PTHR43745:SF2">
    <property type="entry name" value="NITROREDUCTASE MJ1384-RELATED"/>
    <property type="match status" value="1"/>
</dbReference>
<reference evidence="2 3" key="1">
    <citation type="journal article" date="2016" name="Nat. Commun.">
        <title>Thousands of microbial genomes shed light on interconnected biogeochemical processes in an aquifer system.</title>
        <authorList>
            <person name="Anantharaman K."/>
            <person name="Brown C.T."/>
            <person name="Hug L.A."/>
            <person name="Sharon I."/>
            <person name="Castelle C.J."/>
            <person name="Probst A.J."/>
            <person name="Thomas B.C."/>
            <person name="Singh A."/>
            <person name="Wilkins M.J."/>
            <person name="Karaoz U."/>
            <person name="Brodie E.L."/>
            <person name="Williams K.H."/>
            <person name="Hubbard S.S."/>
            <person name="Banfield J.F."/>
        </authorList>
    </citation>
    <scope>NUCLEOTIDE SEQUENCE [LARGE SCALE GENOMIC DNA]</scope>
</reference>
<dbReference type="Gene3D" id="3.40.109.10">
    <property type="entry name" value="NADH Oxidase"/>
    <property type="match status" value="1"/>
</dbReference>
<feature type="domain" description="Nitroreductase" evidence="1">
    <location>
        <begin position="16"/>
        <end position="194"/>
    </location>
</feature>
<dbReference type="InterPro" id="IPR020051">
    <property type="entry name" value="SagB-type_dehydrogenase"/>
</dbReference>
<name>A0A1F7XB35_9BACT</name>
<dbReference type="Pfam" id="PF00881">
    <property type="entry name" value="Nitroreductase"/>
    <property type="match status" value="1"/>
</dbReference>
<dbReference type="InterPro" id="IPR000415">
    <property type="entry name" value="Nitroreductase-like"/>
</dbReference>
<accession>A0A1F7XB35</accession>
<proteinExistence type="predicted"/>
<organism evidence="2 3">
    <name type="scientific">Candidatus Woesebacteria bacterium RBG_16_36_11</name>
    <dbReference type="NCBI Taxonomy" id="1802481"/>
    <lineage>
        <taxon>Bacteria</taxon>
        <taxon>Candidatus Woeseibacteriota</taxon>
    </lineage>
</organism>
<dbReference type="SUPFAM" id="SSF55469">
    <property type="entry name" value="FMN-dependent nitroreductase-like"/>
    <property type="match status" value="1"/>
</dbReference>
<dbReference type="NCBIfam" id="TIGR03605">
    <property type="entry name" value="antibiot_sagB"/>
    <property type="match status" value="1"/>
</dbReference>
<sequence length="197" mass="22493">MLPNPTRTKIDLEKTILERVSYRNFSKRKISLNDFSDLIYYSVGMKNLINSKGKRNYPSAGARYPLEVYPFIFNVENIRKGIYHYHVKTHSLETILNNISKKHILDQFDQSWIKKSALLLVISALFDRTEVKYKNRGYRHVLTEYGHIAQNFYLVGTGLGLGVCSIGGFRDNGLNEFLDIDGVDESVVGVVAIGNKI</sequence>
<comment type="caution">
    <text evidence="2">The sequence shown here is derived from an EMBL/GenBank/DDBJ whole genome shotgun (WGS) entry which is preliminary data.</text>
</comment>
<protein>
    <recommendedName>
        <fullName evidence="1">Nitroreductase domain-containing protein</fullName>
    </recommendedName>
</protein>
<evidence type="ECO:0000313" key="2">
    <source>
        <dbReference type="EMBL" id="OGM11555.1"/>
    </source>
</evidence>
<dbReference type="EMBL" id="MGFT01000018">
    <property type="protein sequence ID" value="OGM11555.1"/>
    <property type="molecule type" value="Genomic_DNA"/>
</dbReference>
<dbReference type="AlphaFoldDB" id="A0A1F7XB35"/>
<dbReference type="CDD" id="cd02142">
    <property type="entry name" value="McbC_SagB-like_oxidoreductase"/>
    <property type="match status" value="1"/>
</dbReference>
<dbReference type="STRING" id="1802481.A2W13_02350"/>
<evidence type="ECO:0000259" key="1">
    <source>
        <dbReference type="Pfam" id="PF00881"/>
    </source>
</evidence>
<dbReference type="InterPro" id="IPR052544">
    <property type="entry name" value="Bacteriocin_Proc_Enz"/>
</dbReference>